<reference evidence="1" key="1">
    <citation type="submission" date="2021-01" db="UniProtKB">
        <authorList>
            <consortium name="EnsemblMetazoa"/>
        </authorList>
    </citation>
    <scope>IDENTIFICATION</scope>
</reference>
<proteinExistence type="predicted"/>
<dbReference type="InParanoid" id="A0A7M7QED5"/>
<dbReference type="Proteomes" id="UP000002358">
    <property type="component" value="Chromosome 4"/>
</dbReference>
<name>A0A7M7QED5_NASVI</name>
<dbReference type="EnsemblMetazoa" id="XM_031929432">
    <property type="protein sequence ID" value="XP_031785292"/>
    <property type="gene ID" value="LOC100123072"/>
</dbReference>
<dbReference type="PANTHER" id="PTHR12507">
    <property type="entry name" value="REDUCED GROWTH PHENOTYPE 1 RGP1, YEAST -RELATED"/>
    <property type="match status" value="1"/>
</dbReference>
<dbReference type="InterPro" id="IPR014848">
    <property type="entry name" value="Rgp1"/>
</dbReference>
<dbReference type="AlphaFoldDB" id="A0A7M7QED5"/>
<dbReference type="SMR" id="A0A7M7QED5"/>
<dbReference type="RefSeq" id="XP_031785292.1">
    <property type="nucleotide sequence ID" value="XM_031929432.1"/>
</dbReference>
<keyword evidence="2" id="KW-1185">Reference proteome</keyword>
<sequence length="379" mass="42414">MIDITAKLLNGSTFFTSEVIECMVTFSYPASPTLEKAQSNSDLFENLAWASAQIHCQCSINEKLILGNKIKADVTPAVVNTDTTFAPSSSDNGHAVLNTKPKILFCDLKLSPGESKSFVYKETIPNHSPPSYRGQAVKYSYKITIGTQRVNSQIKLLRIPFRVLSLKELPDGAGSSDSVELSPNNTFIETQKETPIELAMQTLQNITARRSPNFYNITNERGRVVRFCLFKNSYKLGEDIVGTFDFSNATVSCTQVSVTLQSEEHIAEDYKRGKSGTALSSYNKHHEVVIGFLYTHLMLPIPFHITPDFNTELVTLKWRLHFEFVTTVKPIEFPNENTTSWQAPSTIEVETKVWDLPVHIYPTTVPPNITPVVQNSIVI</sequence>
<dbReference type="FunCoup" id="A0A7M7QED5">
    <property type="interactions" value="1907"/>
</dbReference>
<dbReference type="OrthoDB" id="1918at2759"/>
<protein>
    <submittedName>
        <fullName evidence="1">Uncharacterized protein</fullName>
    </submittedName>
</protein>
<dbReference type="Pfam" id="PF08737">
    <property type="entry name" value="Rgp1"/>
    <property type="match status" value="2"/>
</dbReference>
<dbReference type="OMA" id="CQVRCVQ"/>
<evidence type="ECO:0000313" key="1">
    <source>
        <dbReference type="EnsemblMetazoa" id="XP_031785292"/>
    </source>
</evidence>
<evidence type="ECO:0000313" key="2">
    <source>
        <dbReference type="Proteomes" id="UP000002358"/>
    </source>
</evidence>
<dbReference type="KEGG" id="nvi:100123072"/>
<organism evidence="1 2">
    <name type="scientific">Nasonia vitripennis</name>
    <name type="common">Parasitic wasp</name>
    <dbReference type="NCBI Taxonomy" id="7425"/>
    <lineage>
        <taxon>Eukaryota</taxon>
        <taxon>Metazoa</taxon>
        <taxon>Ecdysozoa</taxon>
        <taxon>Arthropoda</taxon>
        <taxon>Hexapoda</taxon>
        <taxon>Insecta</taxon>
        <taxon>Pterygota</taxon>
        <taxon>Neoptera</taxon>
        <taxon>Endopterygota</taxon>
        <taxon>Hymenoptera</taxon>
        <taxon>Apocrita</taxon>
        <taxon>Proctotrupomorpha</taxon>
        <taxon>Chalcidoidea</taxon>
        <taxon>Pteromalidae</taxon>
        <taxon>Pteromalinae</taxon>
        <taxon>Nasonia</taxon>
    </lineage>
</organism>
<dbReference type="GeneID" id="100123072"/>
<accession>A0A7M7QED5</accession>